<accession>A0A6V7W005</accession>
<dbReference type="EMBL" id="CAJEWN010000357">
    <property type="protein sequence ID" value="CAD2179958.1"/>
    <property type="molecule type" value="Genomic_DNA"/>
</dbReference>
<evidence type="ECO:0000313" key="1">
    <source>
        <dbReference type="EMBL" id="CAD2179958.1"/>
    </source>
</evidence>
<proteinExistence type="predicted"/>
<dbReference type="SUPFAM" id="SSF75005">
    <property type="entry name" value="Arabinanase/levansucrase/invertase"/>
    <property type="match status" value="1"/>
</dbReference>
<dbReference type="AlphaFoldDB" id="A0A6V7W005"/>
<dbReference type="InterPro" id="IPR023296">
    <property type="entry name" value="Glyco_hydro_beta-prop_sf"/>
</dbReference>
<evidence type="ECO:0000313" key="2">
    <source>
        <dbReference type="Proteomes" id="UP000580250"/>
    </source>
</evidence>
<sequence length="78" mass="8241">MHGGLYWLYYAVPVKTGTKTAIIGLATSTTGMPDSWKDQGQVKNFIMGLNLDTSAHSTKKGQCQQGVCCTKCGGTGTP</sequence>
<dbReference type="OrthoDB" id="195678at2759"/>
<reference evidence="1 2" key="1">
    <citation type="submission" date="2020-08" db="EMBL/GenBank/DDBJ databases">
        <authorList>
            <person name="Koutsovoulos G."/>
            <person name="Danchin GJ E."/>
        </authorList>
    </citation>
    <scope>NUCLEOTIDE SEQUENCE [LARGE SCALE GENOMIC DNA]</scope>
</reference>
<dbReference type="Proteomes" id="UP000580250">
    <property type="component" value="Unassembled WGS sequence"/>
</dbReference>
<comment type="caution">
    <text evidence="1">The sequence shown here is derived from an EMBL/GenBank/DDBJ whole genome shotgun (WGS) entry which is preliminary data.</text>
</comment>
<name>A0A6V7W005_MELEN</name>
<gene>
    <name evidence="1" type="ORF">MENT_LOCUS32002</name>
</gene>
<organism evidence="1 2">
    <name type="scientific">Meloidogyne enterolobii</name>
    <name type="common">Root-knot nematode worm</name>
    <name type="synonym">Meloidogyne mayaguensis</name>
    <dbReference type="NCBI Taxonomy" id="390850"/>
    <lineage>
        <taxon>Eukaryota</taxon>
        <taxon>Metazoa</taxon>
        <taxon>Ecdysozoa</taxon>
        <taxon>Nematoda</taxon>
        <taxon>Chromadorea</taxon>
        <taxon>Rhabditida</taxon>
        <taxon>Tylenchina</taxon>
        <taxon>Tylenchomorpha</taxon>
        <taxon>Tylenchoidea</taxon>
        <taxon>Meloidogynidae</taxon>
        <taxon>Meloidogyninae</taxon>
        <taxon>Meloidogyne</taxon>
    </lineage>
</organism>
<protein>
    <submittedName>
        <fullName evidence="1">Uncharacterized protein</fullName>
    </submittedName>
</protein>